<evidence type="ECO:0000256" key="1">
    <source>
        <dbReference type="SAM" id="Phobius"/>
    </source>
</evidence>
<proteinExistence type="predicted"/>
<dbReference type="AlphaFoldDB" id="A0A5B7JR94"/>
<keyword evidence="1" id="KW-0812">Transmembrane</keyword>
<gene>
    <name evidence="2" type="ORF">E2C01_092398</name>
</gene>
<keyword evidence="3" id="KW-1185">Reference proteome</keyword>
<feature type="transmembrane region" description="Helical" evidence="1">
    <location>
        <begin position="12"/>
        <end position="37"/>
    </location>
</feature>
<name>A0A5B7JR94_PORTR</name>
<sequence>MWLRDLYRNMRGYRAFICYMLLGAGVVNLLVGVSFLYRLSRTNTSASVSVPAFKQQEVKKAERKSQPDIRWIDQEPSCARRR</sequence>
<evidence type="ECO:0000313" key="2">
    <source>
        <dbReference type="EMBL" id="MPC97105.1"/>
    </source>
</evidence>
<reference evidence="2 3" key="1">
    <citation type="submission" date="2019-05" db="EMBL/GenBank/DDBJ databases">
        <title>Another draft genome of Portunus trituberculatus and its Hox gene families provides insights of decapod evolution.</title>
        <authorList>
            <person name="Jeong J.-H."/>
            <person name="Song I."/>
            <person name="Kim S."/>
            <person name="Choi T."/>
            <person name="Kim D."/>
            <person name="Ryu S."/>
            <person name="Kim W."/>
        </authorList>
    </citation>
    <scope>NUCLEOTIDE SEQUENCE [LARGE SCALE GENOMIC DNA]</scope>
    <source>
        <tissue evidence="2">Muscle</tissue>
    </source>
</reference>
<keyword evidence="1" id="KW-0472">Membrane</keyword>
<evidence type="ECO:0000313" key="3">
    <source>
        <dbReference type="Proteomes" id="UP000324222"/>
    </source>
</evidence>
<organism evidence="2 3">
    <name type="scientific">Portunus trituberculatus</name>
    <name type="common">Swimming crab</name>
    <name type="synonym">Neptunus trituberculatus</name>
    <dbReference type="NCBI Taxonomy" id="210409"/>
    <lineage>
        <taxon>Eukaryota</taxon>
        <taxon>Metazoa</taxon>
        <taxon>Ecdysozoa</taxon>
        <taxon>Arthropoda</taxon>
        <taxon>Crustacea</taxon>
        <taxon>Multicrustacea</taxon>
        <taxon>Malacostraca</taxon>
        <taxon>Eumalacostraca</taxon>
        <taxon>Eucarida</taxon>
        <taxon>Decapoda</taxon>
        <taxon>Pleocyemata</taxon>
        <taxon>Brachyura</taxon>
        <taxon>Eubrachyura</taxon>
        <taxon>Portunoidea</taxon>
        <taxon>Portunidae</taxon>
        <taxon>Portuninae</taxon>
        <taxon>Portunus</taxon>
    </lineage>
</organism>
<comment type="caution">
    <text evidence="2">The sequence shown here is derived from an EMBL/GenBank/DDBJ whole genome shotgun (WGS) entry which is preliminary data.</text>
</comment>
<protein>
    <submittedName>
        <fullName evidence="2">Uncharacterized protein</fullName>
    </submittedName>
</protein>
<dbReference type="Proteomes" id="UP000324222">
    <property type="component" value="Unassembled WGS sequence"/>
</dbReference>
<keyword evidence="1" id="KW-1133">Transmembrane helix</keyword>
<dbReference type="EMBL" id="VSRR010108626">
    <property type="protein sequence ID" value="MPC97105.1"/>
    <property type="molecule type" value="Genomic_DNA"/>
</dbReference>
<accession>A0A5B7JR94</accession>